<feature type="compositionally biased region" description="Low complexity" evidence="1">
    <location>
        <begin position="44"/>
        <end position="63"/>
    </location>
</feature>
<proteinExistence type="predicted"/>
<accession>A0A2S8BQ82</accession>
<reference evidence="2 3" key="1">
    <citation type="journal article" date="2017" name="Int. J. Syst. Evol. Microbiol.">
        <title>Mycobacterium talmoniae sp. nov., a slowly growing mycobacterium isolated from human respiratory samples.</title>
        <authorList>
            <person name="Davidson R.M."/>
            <person name="DeGroote M.A."/>
            <person name="Marola J.L."/>
            <person name="Buss S."/>
            <person name="Jones V."/>
            <person name="McNeil M.R."/>
            <person name="Freifeld A.G."/>
            <person name="Elaine Epperson L."/>
            <person name="Hasan N.A."/>
            <person name="Jackson M."/>
            <person name="Iwen P.C."/>
            <person name="Salfinger M."/>
            <person name="Strong M."/>
        </authorList>
    </citation>
    <scope>NUCLEOTIDE SEQUENCE [LARGE SCALE GENOMIC DNA]</scope>
    <source>
        <strain evidence="2 3">ATCC BAA-2683</strain>
    </source>
</reference>
<feature type="compositionally biased region" description="Polar residues" evidence="1">
    <location>
        <begin position="21"/>
        <end position="30"/>
    </location>
</feature>
<gene>
    <name evidence="2" type="ORF">C1Y40_00947</name>
</gene>
<dbReference type="Proteomes" id="UP000238296">
    <property type="component" value="Unassembled WGS sequence"/>
</dbReference>
<evidence type="ECO:0000256" key="1">
    <source>
        <dbReference type="SAM" id="MobiDB-lite"/>
    </source>
</evidence>
<dbReference type="AlphaFoldDB" id="A0A2S8BQ82"/>
<comment type="caution">
    <text evidence="2">The sequence shown here is derived from an EMBL/GenBank/DDBJ whole genome shotgun (WGS) entry which is preliminary data.</text>
</comment>
<name>A0A2S8BQ82_9MYCO</name>
<dbReference type="EMBL" id="PPEA01000135">
    <property type="protein sequence ID" value="PQM48835.1"/>
    <property type="molecule type" value="Genomic_DNA"/>
</dbReference>
<organism evidence="2 3">
    <name type="scientific">Mycobacterium talmoniae</name>
    <dbReference type="NCBI Taxonomy" id="1858794"/>
    <lineage>
        <taxon>Bacteria</taxon>
        <taxon>Bacillati</taxon>
        <taxon>Actinomycetota</taxon>
        <taxon>Actinomycetes</taxon>
        <taxon>Mycobacteriales</taxon>
        <taxon>Mycobacteriaceae</taxon>
        <taxon>Mycobacterium</taxon>
    </lineage>
</organism>
<protein>
    <submittedName>
        <fullName evidence="2">Uncharacterized protein</fullName>
    </submittedName>
</protein>
<sequence>MAVPVRATARSAAADPVRSWLRNNASSSADGGNFGALPNPPRTVSSSRSAVAVASSHKSGSIAGPPPGSPEAIERSSVAMWSEACSTSPRRLRQVLVTAESSSKNAGFG</sequence>
<evidence type="ECO:0000313" key="3">
    <source>
        <dbReference type="Proteomes" id="UP000238296"/>
    </source>
</evidence>
<feature type="region of interest" description="Disordered" evidence="1">
    <location>
        <begin position="1"/>
        <end position="75"/>
    </location>
</feature>
<evidence type="ECO:0000313" key="2">
    <source>
        <dbReference type="EMBL" id="PQM48835.1"/>
    </source>
</evidence>